<dbReference type="Pfam" id="PF13091">
    <property type="entry name" value="PLDc_2"/>
    <property type="match status" value="1"/>
</dbReference>
<name>A0A1X4GBC3_9CYAN</name>
<comment type="similarity">
    <text evidence="2">Belongs to the phospholipase D family.</text>
</comment>
<dbReference type="InterPro" id="IPR001736">
    <property type="entry name" value="PLipase_D/transphosphatidylase"/>
</dbReference>
<dbReference type="InterPro" id="IPR051406">
    <property type="entry name" value="PLD_domain"/>
</dbReference>
<feature type="domain" description="PLD phosphodiesterase" evidence="7">
    <location>
        <begin position="209"/>
        <end position="236"/>
    </location>
</feature>
<proteinExistence type="inferred from homology"/>
<dbReference type="GO" id="GO:0016891">
    <property type="term" value="F:RNA endonuclease activity producing 5'-phosphomonoesters, hydrolytic mechanism"/>
    <property type="evidence" value="ECO:0007669"/>
    <property type="project" value="TreeGrafter"/>
</dbReference>
<evidence type="ECO:0000256" key="1">
    <source>
        <dbReference type="ARBA" id="ARBA00000798"/>
    </source>
</evidence>
<dbReference type="AlphaFoldDB" id="A0A1X4GBC3"/>
<evidence type="ECO:0000256" key="2">
    <source>
        <dbReference type="ARBA" id="ARBA00008664"/>
    </source>
</evidence>
<gene>
    <name evidence="8" type="ORF">B7O87_03040</name>
</gene>
<evidence type="ECO:0000256" key="5">
    <source>
        <dbReference type="ARBA" id="ARBA00022963"/>
    </source>
</evidence>
<dbReference type="EMBL" id="NBYN01000011">
    <property type="protein sequence ID" value="OSO94426.1"/>
    <property type="molecule type" value="Genomic_DNA"/>
</dbReference>
<reference evidence="9" key="1">
    <citation type="submission" date="2017-04" db="EMBL/GenBank/DDBJ databases">
        <authorList>
            <person name="Abreu V.A."/>
            <person name="Popin R.V."/>
            <person name="Rigonato J."/>
            <person name="Andreote A.P."/>
            <person name="Schaker P.C."/>
            <person name="Hoff-Risseti C."/>
            <person name="Alvarenga D.O."/>
            <person name="Varani A.M."/>
            <person name="Fiore M.F."/>
        </authorList>
    </citation>
    <scope>NUCLEOTIDE SEQUENCE [LARGE SCALE GENOMIC DNA]</scope>
    <source>
        <strain evidence="9">CENA303</strain>
    </source>
</reference>
<evidence type="ECO:0000259" key="7">
    <source>
        <dbReference type="PROSITE" id="PS50035"/>
    </source>
</evidence>
<dbReference type="GO" id="GO:0006793">
    <property type="term" value="P:phosphorus metabolic process"/>
    <property type="evidence" value="ECO:0007669"/>
    <property type="project" value="UniProtKB-ARBA"/>
</dbReference>
<evidence type="ECO:0000256" key="4">
    <source>
        <dbReference type="ARBA" id="ARBA00022801"/>
    </source>
</evidence>
<keyword evidence="6" id="KW-0443">Lipid metabolism</keyword>
<dbReference type="SUPFAM" id="SSF56024">
    <property type="entry name" value="Phospholipase D/nuclease"/>
    <property type="match status" value="1"/>
</dbReference>
<dbReference type="EC" id="3.1.4.4" evidence="3"/>
<keyword evidence="4" id="KW-0378">Hydrolase</keyword>
<dbReference type="PANTHER" id="PTHR43856">
    <property type="entry name" value="CARDIOLIPIN HYDROLASE"/>
    <property type="match status" value="1"/>
</dbReference>
<evidence type="ECO:0000256" key="3">
    <source>
        <dbReference type="ARBA" id="ARBA00012027"/>
    </source>
</evidence>
<evidence type="ECO:0000256" key="6">
    <source>
        <dbReference type="ARBA" id="ARBA00023098"/>
    </source>
</evidence>
<accession>A0A1X4GBC3</accession>
<protein>
    <recommendedName>
        <fullName evidence="3">phospholipase D</fullName>
        <ecNumber evidence="3">3.1.4.4</ecNumber>
    </recommendedName>
</protein>
<organism evidence="8 9">
    <name type="scientific">Cylindrospermopsis raciborskii CENA303</name>
    <dbReference type="NCBI Taxonomy" id="1170769"/>
    <lineage>
        <taxon>Bacteria</taxon>
        <taxon>Bacillati</taxon>
        <taxon>Cyanobacteriota</taxon>
        <taxon>Cyanophyceae</taxon>
        <taxon>Nostocales</taxon>
        <taxon>Aphanizomenonaceae</taxon>
        <taxon>Cylindrospermopsis</taxon>
    </lineage>
</organism>
<keyword evidence="5" id="KW-0442">Lipid degradation</keyword>
<sequence>MLLDPLSIDALLPAITGESNKISPYRSGPDLISWFNPYGFQDEYLSGLPENKSRSKYALARVQEINNDDEKMRRFIESIVDPRRFIDSELDVAKTVEFVNSIIKMDGLELRESLRGYRLYPLRDSSEPAGITPVFEEIQSQILDSIEAAEFCIWVAVAWFTDPVLYNALAKKRREGISVRVILIDDEINRNRSNFKEFPVKWISPEGTHNNLMHCKFCVIDLKKVIHGSYNWTNKARFNNEQITVIEDKICAEDFAKEFVKLAAD</sequence>
<dbReference type="GO" id="GO:0016042">
    <property type="term" value="P:lipid catabolic process"/>
    <property type="evidence" value="ECO:0007669"/>
    <property type="project" value="UniProtKB-KW"/>
</dbReference>
<comment type="catalytic activity">
    <reaction evidence="1">
        <text>a 1,2-diacyl-sn-glycero-3-phosphocholine + H2O = a 1,2-diacyl-sn-glycero-3-phosphate + choline + H(+)</text>
        <dbReference type="Rhea" id="RHEA:14445"/>
        <dbReference type="ChEBI" id="CHEBI:15354"/>
        <dbReference type="ChEBI" id="CHEBI:15377"/>
        <dbReference type="ChEBI" id="CHEBI:15378"/>
        <dbReference type="ChEBI" id="CHEBI:57643"/>
        <dbReference type="ChEBI" id="CHEBI:58608"/>
        <dbReference type="EC" id="3.1.4.4"/>
    </reaction>
</comment>
<evidence type="ECO:0000313" key="8">
    <source>
        <dbReference type="EMBL" id="OSO94426.1"/>
    </source>
</evidence>
<dbReference type="Gene3D" id="3.30.870.10">
    <property type="entry name" value="Endonuclease Chain A"/>
    <property type="match status" value="1"/>
</dbReference>
<dbReference type="RefSeq" id="WP_085727154.1">
    <property type="nucleotide sequence ID" value="NZ_NBYN01000011.1"/>
</dbReference>
<dbReference type="Proteomes" id="UP000192997">
    <property type="component" value="Unassembled WGS sequence"/>
</dbReference>
<comment type="caution">
    <text evidence="8">The sequence shown here is derived from an EMBL/GenBank/DDBJ whole genome shotgun (WGS) entry which is preliminary data.</text>
</comment>
<dbReference type="GO" id="GO:0004630">
    <property type="term" value="F:phospholipase D activity"/>
    <property type="evidence" value="ECO:0007669"/>
    <property type="project" value="UniProtKB-EC"/>
</dbReference>
<dbReference type="CDD" id="cd09174">
    <property type="entry name" value="PLDc_Nuc_like_unchar2"/>
    <property type="match status" value="1"/>
</dbReference>
<evidence type="ECO:0000313" key="9">
    <source>
        <dbReference type="Proteomes" id="UP000192997"/>
    </source>
</evidence>
<dbReference type="PROSITE" id="PS50035">
    <property type="entry name" value="PLD"/>
    <property type="match status" value="1"/>
</dbReference>
<dbReference type="PANTHER" id="PTHR43856:SF1">
    <property type="entry name" value="MITOCHONDRIAL CARDIOLIPIN HYDROLASE"/>
    <property type="match status" value="1"/>
</dbReference>
<dbReference type="InterPro" id="IPR025202">
    <property type="entry name" value="PLD-like_dom"/>
</dbReference>